<dbReference type="Proteomes" id="UP000223828">
    <property type="component" value="Unassembled WGS sequence"/>
</dbReference>
<reference evidence="4" key="1">
    <citation type="submission" date="2017-10" db="EMBL/GenBank/DDBJ databases">
        <title>Staphylococcus edaphicus sp. nov., isolated in Antarctica, harbouring mecC gene and genomic islands essential in adaptation to extreme environment.</title>
        <authorList>
            <person name="Pantucek R."/>
            <person name="Sedlacek I."/>
            <person name="Indrakova A."/>
            <person name="Vrbovska V."/>
            <person name="Maslanova I."/>
            <person name="Kovarovic V."/>
            <person name="Svec P."/>
            <person name="Kralova S."/>
            <person name="Kristofova L."/>
            <person name="Keklakova J."/>
            <person name="Petras P."/>
            <person name="Doskar J."/>
        </authorList>
    </citation>
    <scope>NUCLEOTIDE SEQUENCE [LARGE SCALE GENOMIC DNA]</scope>
    <source>
        <strain evidence="4">CCM 5085</strain>
    </source>
</reference>
<evidence type="ECO:0000313" key="3">
    <source>
        <dbReference type="EMBL" id="PHK49154.1"/>
    </source>
</evidence>
<feature type="transmembrane region" description="Helical" evidence="2">
    <location>
        <begin position="12"/>
        <end position="31"/>
    </location>
</feature>
<keyword evidence="2" id="KW-0812">Transmembrane</keyword>
<keyword evidence="2" id="KW-0472">Membrane</keyword>
<feature type="compositionally biased region" description="Polar residues" evidence="1">
    <location>
        <begin position="42"/>
        <end position="59"/>
    </location>
</feature>
<keyword evidence="2" id="KW-1133">Transmembrane helix</keyword>
<evidence type="ECO:0000256" key="2">
    <source>
        <dbReference type="SAM" id="Phobius"/>
    </source>
</evidence>
<accession>A0A2C6WMX1</accession>
<dbReference type="OrthoDB" id="2404571at2"/>
<proteinExistence type="predicted"/>
<gene>
    <name evidence="3" type="ORF">BTJ66_09730</name>
</gene>
<dbReference type="RefSeq" id="WP_099090771.1">
    <property type="nucleotide sequence ID" value="NZ_MRZN01000016.1"/>
</dbReference>
<evidence type="ECO:0000256" key="1">
    <source>
        <dbReference type="SAM" id="MobiDB-lite"/>
    </source>
</evidence>
<evidence type="ECO:0000313" key="4">
    <source>
        <dbReference type="Proteomes" id="UP000223828"/>
    </source>
</evidence>
<dbReference type="InterPro" id="IPR048170">
    <property type="entry name" value="SosA-like"/>
</dbReference>
<feature type="region of interest" description="Disordered" evidence="1">
    <location>
        <begin position="42"/>
        <end position="77"/>
    </location>
</feature>
<organism evidence="3 4">
    <name type="scientific">Staphylococcus edaphicus</name>
    <dbReference type="NCBI Taxonomy" id="1955013"/>
    <lineage>
        <taxon>Bacteria</taxon>
        <taxon>Bacillati</taxon>
        <taxon>Bacillota</taxon>
        <taxon>Bacilli</taxon>
        <taxon>Bacillales</taxon>
        <taxon>Staphylococcaceae</taxon>
        <taxon>Staphylococcus</taxon>
    </lineage>
</organism>
<sequence>MMKIYKSQIKAYTVVLIATMILCALFILSAYNNANSEQTYEMTDHQMTQHVSDSKQNSTKLDRTSEQDAQPVIASVH</sequence>
<name>A0A2C6WMX1_9STAP</name>
<comment type="caution">
    <text evidence="3">The sequence shown here is derived from an EMBL/GenBank/DDBJ whole genome shotgun (WGS) entry which is preliminary data.</text>
</comment>
<dbReference type="NCBIfam" id="NF041581">
    <property type="entry name" value="SosA"/>
    <property type="match status" value="1"/>
</dbReference>
<protein>
    <submittedName>
        <fullName evidence="3">Uncharacterized protein</fullName>
    </submittedName>
</protein>
<dbReference type="AlphaFoldDB" id="A0A2C6WMX1"/>
<dbReference type="EMBL" id="MRZN01000016">
    <property type="protein sequence ID" value="PHK49154.1"/>
    <property type="molecule type" value="Genomic_DNA"/>
</dbReference>